<organism evidence="1 2">
    <name type="scientific">Caerostris extrusa</name>
    <name type="common">Bark spider</name>
    <name type="synonym">Caerostris bankana</name>
    <dbReference type="NCBI Taxonomy" id="172846"/>
    <lineage>
        <taxon>Eukaryota</taxon>
        <taxon>Metazoa</taxon>
        <taxon>Ecdysozoa</taxon>
        <taxon>Arthropoda</taxon>
        <taxon>Chelicerata</taxon>
        <taxon>Arachnida</taxon>
        <taxon>Araneae</taxon>
        <taxon>Araneomorphae</taxon>
        <taxon>Entelegynae</taxon>
        <taxon>Araneoidea</taxon>
        <taxon>Araneidae</taxon>
        <taxon>Caerostris</taxon>
    </lineage>
</organism>
<reference evidence="1 2" key="1">
    <citation type="submission" date="2021-06" db="EMBL/GenBank/DDBJ databases">
        <title>Caerostris extrusa draft genome.</title>
        <authorList>
            <person name="Kono N."/>
            <person name="Arakawa K."/>
        </authorList>
    </citation>
    <scope>NUCLEOTIDE SEQUENCE [LARGE SCALE GENOMIC DNA]</scope>
</reference>
<keyword evidence="2" id="KW-1185">Reference proteome</keyword>
<name>A0AAV4S8E7_CAEEX</name>
<proteinExistence type="predicted"/>
<accession>A0AAV4S8E7</accession>
<comment type="caution">
    <text evidence="1">The sequence shown here is derived from an EMBL/GenBank/DDBJ whole genome shotgun (WGS) entry which is preliminary data.</text>
</comment>
<protein>
    <submittedName>
        <fullName evidence="1">Uncharacterized protein</fullName>
    </submittedName>
</protein>
<evidence type="ECO:0000313" key="2">
    <source>
        <dbReference type="Proteomes" id="UP001054945"/>
    </source>
</evidence>
<evidence type="ECO:0000313" key="1">
    <source>
        <dbReference type="EMBL" id="GIY29376.1"/>
    </source>
</evidence>
<gene>
    <name evidence="1" type="ORF">CEXT_253011</name>
</gene>
<dbReference type="EMBL" id="BPLR01009064">
    <property type="protein sequence ID" value="GIY29376.1"/>
    <property type="molecule type" value="Genomic_DNA"/>
</dbReference>
<dbReference type="AlphaFoldDB" id="A0AAV4S8E7"/>
<dbReference type="Proteomes" id="UP001054945">
    <property type="component" value="Unassembled WGS sequence"/>
</dbReference>
<sequence>MSHCLFLKFLSLKLNYPSQCIFRRGICSALSISNGNKSVRGSISEVCLHTVKNSKEERKNPLGSPGNWFRGRKKSSDISWVLGIGKHREIGIHSLLFSEEMGLPSSDSWVSYPRTLL</sequence>